<reference evidence="4" key="2">
    <citation type="submission" date="2024-06" db="EMBL/GenBank/DDBJ databases">
        <authorList>
            <person name="Petrova K.O."/>
            <person name="Toshchakov S.V."/>
            <person name="Boltjanskaja Y.V."/>
            <person name="Kevbrin V."/>
        </authorList>
    </citation>
    <scope>NUCLEOTIDE SEQUENCE</scope>
    <source>
        <strain evidence="4">Z-910T</strain>
    </source>
</reference>
<dbReference type="CDD" id="cd01614">
    <property type="entry name" value="EutN_CcmL"/>
    <property type="match status" value="1"/>
</dbReference>
<organism evidence="4">
    <name type="scientific">Proteinivorax tanatarense</name>
    <dbReference type="NCBI Taxonomy" id="1260629"/>
    <lineage>
        <taxon>Bacteria</taxon>
        <taxon>Bacillati</taxon>
        <taxon>Bacillota</taxon>
        <taxon>Clostridia</taxon>
        <taxon>Eubacteriales</taxon>
        <taxon>Proteinivoracaceae</taxon>
        <taxon>Proteinivorax</taxon>
    </lineage>
</organism>
<keyword evidence="3" id="KW-1283">Bacterial microcompartment</keyword>
<comment type="subcellular location">
    <subcellularLocation>
        <location evidence="1">Carboxysome</location>
    </subcellularLocation>
</comment>
<accession>A0AAU7VJR6</accession>
<keyword evidence="2" id="KW-1282">Carboxysome</keyword>
<dbReference type="RefSeq" id="WP_350342949.1">
    <property type="nucleotide sequence ID" value="NZ_CP158367.1"/>
</dbReference>
<dbReference type="SUPFAM" id="SSF159133">
    <property type="entry name" value="EutN/CcmL-like"/>
    <property type="match status" value="1"/>
</dbReference>
<dbReference type="InterPro" id="IPR004992">
    <property type="entry name" value="EutN_CcmL"/>
</dbReference>
<reference evidence="4" key="1">
    <citation type="journal article" date="2013" name="Extremophiles">
        <title>Proteinivorax tanatarense gen. nov., sp. nov., an anaerobic, haloalkaliphilic, proteolytic bacterium isolated from a decaying algal bloom, and proposal of Proteinivoraceae fam. nov.</title>
        <authorList>
            <person name="Kevbrin V."/>
            <person name="Boltyanskaya Y."/>
            <person name="Zhilina T."/>
            <person name="Kolganova T."/>
            <person name="Lavrentjeva E."/>
            <person name="Kuznetsov B."/>
        </authorList>
    </citation>
    <scope>NUCLEOTIDE SEQUENCE</scope>
    <source>
        <strain evidence="4">Z-910T</strain>
    </source>
</reference>
<evidence type="ECO:0000256" key="1">
    <source>
        <dbReference type="ARBA" id="ARBA00023587"/>
    </source>
</evidence>
<dbReference type="Gene3D" id="2.40.50.220">
    <property type="entry name" value="EutN/Ccml"/>
    <property type="match status" value="1"/>
</dbReference>
<dbReference type="AlphaFoldDB" id="A0AAU7VJR6"/>
<proteinExistence type="predicted"/>
<dbReference type="PANTHER" id="PTHR36539">
    <property type="entry name" value="ETHANOLAMINE UTILIZATION PROTEIN EUTN"/>
    <property type="match status" value="1"/>
</dbReference>
<dbReference type="PANTHER" id="PTHR36539:SF2">
    <property type="entry name" value="ETHANOLAMINE UTILIZATION PROTEIN"/>
    <property type="match status" value="1"/>
</dbReference>
<sequence length="87" mass="9077">MIIGKVVGNVWATKKDETLNGLKLLVIQKKSQKNQEDTFVAADAVGAGFGDCVLIANGNAARKALGKNHVAVDATVVGIIDEVEVTS</sequence>
<evidence type="ECO:0000256" key="3">
    <source>
        <dbReference type="ARBA" id="ARBA00024446"/>
    </source>
</evidence>
<evidence type="ECO:0000313" key="4">
    <source>
        <dbReference type="EMBL" id="XBX74191.1"/>
    </source>
</evidence>
<dbReference type="EMBL" id="CP158367">
    <property type="protein sequence ID" value="XBX74191.1"/>
    <property type="molecule type" value="Genomic_DNA"/>
</dbReference>
<dbReference type="Pfam" id="PF03319">
    <property type="entry name" value="EutN_CcmL"/>
    <property type="match status" value="1"/>
</dbReference>
<name>A0AAU7VJR6_9FIRM</name>
<dbReference type="PROSITE" id="PS51932">
    <property type="entry name" value="BMV"/>
    <property type="match status" value="1"/>
</dbReference>
<evidence type="ECO:0000256" key="2">
    <source>
        <dbReference type="ARBA" id="ARBA00023669"/>
    </source>
</evidence>
<dbReference type="GO" id="GO:0031470">
    <property type="term" value="C:carboxysome"/>
    <property type="evidence" value="ECO:0007669"/>
    <property type="project" value="UniProtKB-SubCell"/>
</dbReference>
<dbReference type="InterPro" id="IPR036677">
    <property type="entry name" value="EutN_CcmL_sf"/>
</dbReference>
<gene>
    <name evidence="4" type="ORF">PRVXT_002218</name>
</gene>
<protein>
    <submittedName>
        <fullName evidence="4">EutN/CcmL family microcompartment protein</fullName>
    </submittedName>
</protein>